<dbReference type="PANTHER" id="PTHR44169:SF6">
    <property type="entry name" value="NADPH-DEPENDENT 1-ACYLDIHYDROXYACETONE PHOSPHATE REDUCTASE"/>
    <property type="match status" value="1"/>
</dbReference>
<dbReference type="GO" id="GO:0005783">
    <property type="term" value="C:endoplasmic reticulum"/>
    <property type="evidence" value="ECO:0007669"/>
    <property type="project" value="TreeGrafter"/>
</dbReference>
<dbReference type="EMBL" id="JAEVFJ010000003">
    <property type="protein sequence ID" value="KAH8106325.1"/>
    <property type="molecule type" value="Genomic_DNA"/>
</dbReference>
<dbReference type="CDD" id="cd05374">
    <property type="entry name" value="17beta-HSD-like_SDR_c"/>
    <property type="match status" value="1"/>
</dbReference>
<keyword evidence="5" id="KW-1185">Reference proteome</keyword>
<comment type="caution">
    <text evidence="4">The sequence shown here is derived from an EMBL/GenBank/DDBJ whole genome shotgun (WGS) entry which is preliminary data.</text>
</comment>
<evidence type="ECO:0000313" key="5">
    <source>
        <dbReference type="Proteomes" id="UP000813824"/>
    </source>
</evidence>
<dbReference type="Pfam" id="PF00106">
    <property type="entry name" value="adh_short"/>
    <property type="match status" value="1"/>
</dbReference>
<dbReference type="Proteomes" id="UP000813824">
    <property type="component" value="Unassembled WGS sequence"/>
</dbReference>
<dbReference type="AlphaFoldDB" id="A0A8K0UXP8"/>
<dbReference type="PRINTS" id="PR00080">
    <property type="entry name" value="SDRFAMILY"/>
</dbReference>
<proteinExistence type="inferred from homology"/>
<evidence type="ECO:0000256" key="2">
    <source>
        <dbReference type="ARBA" id="ARBA00023002"/>
    </source>
</evidence>
<keyword evidence="2" id="KW-0560">Oxidoreductase</keyword>
<evidence type="ECO:0000256" key="1">
    <source>
        <dbReference type="ARBA" id="ARBA00006484"/>
    </source>
</evidence>
<dbReference type="GO" id="GO:0016491">
    <property type="term" value="F:oxidoreductase activity"/>
    <property type="evidence" value="ECO:0007669"/>
    <property type="project" value="UniProtKB-KW"/>
</dbReference>
<dbReference type="Gene3D" id="3.40.50.720">
    <property type="entry name" value="NAD(P)-binding Rossmann-like Domain"/>
    <property type="match status" value="1"/>
</dbReference>
<gene>
    <name evidence="4" type="ORF">BXZ70DRAFT_432911</name>
</gene>
<protein>
    <submittedName>
        <fullName evidence="4">NAD-binding protein</fullName>
    </submittedName>
</protein>
<organism evidence="4 5">
    <name type="scientific">Cristinia sonorae</name>
    <dbReference type="NCBI Taxonomy" id="1940300"/>
    <lineage>
        <taxon>Eukaryota</taxon>
        <taxon>Fungi</taxon>
        <taxon>Dikarya</taxon>
        <taxon>Basidiomycota</taxon>
        <taxon>Agaricomycotina</taxon>
        <taxon>Agaricomycetes</taxon>
        <taxon>Agaricomycetidae</taxon>
        <taxon>Agaricales</taxon>
        <taxon>Pleurotineae</taxon>
        <taxon>Stephanosporaceae</taxon>
        <taxon>Cristinia</taxon>
    </lineage>
</organism>
<accession>A0A8K0UXP8</accession>
<evidence type="ECO:0000313" key="4">
    <source>
        <dbReference type="EMBL" id="KAH8106325.1"/>
    </source>
</evidence>
<dbReference type="InterPro" id="IPR036291">
    <property type="entry name" value="NAD(P)-bd_dom_sf"/>
</dbReference>
<dbReference type="InterPro" id="IPR002347">
    <property type="entry name" value="SDR_fam"/>
</dbReference>
<dbReference type="PRINTS" id="PR00081">
    <property type="entry name" value="GDHRDH"/>
</dbReference>
<reference evidence="4" key="1">
    <citation type="journal article" date="2021" name="New Phytol.">
        <title>Evolutionary innovations through gain and loss of genes in the ectomycorrhizal Boletales.</title>
        <authorList>
            <person name="Wu G."/>
            <person name="Miyauchi S."/>
            <person name="Morin E."/>
            <person name="Kuo A."/>
            <person name="Drula E."/>
            <person name="Varga T."/>
            <person name="Kohler A."/>
            <person name="Feng B."/>
            <person name="Cao Y."/>
            <person name="Lipzen A."/>
            <person name="Daum C."/>
            <person name="Hundley H."/>
            <person name="Pangilinan J."/>
            <person name="Johnson J."/>
            <person name="Barry K."/>
            <person name="LaButti K."/>
            <person name="Ng V."/>
            <person name="Ahrendt S."/>
            <person name="Min B."/>
            <person name="Choi I.G."/>
            <person name="Park H."/>
            <person name="Plett J.M."/>
            <person name="Magnuson J."/>
            <person name="Spatafora J.W."/>
            <person name="Nagy L.G."/>
            <person name="Henrissat B."/>
            <person name="Grigoriev I.V."/>
            <person name="Yang Z.L."/>
            <person name="Xu J."/>
            <person name="Martin F.M."/>
        </authorList>
    </citation>
    <scope>NUCLEOTIDE SEQUENCE</scope>
    <source>
        <strain evidence="4">KKN 215</strain>
    </source>
</reference>
<dbReference type="OrthoDB" id="2102561at2759"/>
<dbReference type="PANTHER" id="PTHR44169">
    <property type="entry name" value="NADPH-DEPENDENT 1-ACYLDIHYDROXYACETONE PHOSPHATE REDUCTASE"/>
    <property type="match status" value="1"/>
</dbReference>
<evidence type="ECO:0000256" key="3">
    <source>
        <dbReference type="RuleBase" id="RU000363"/>
    </source>
</evidence>
<name>A0A8K0UXP8_9AGAR</name>
<sequence length="276" mass="30273">MSNSQKVVLVTGCTTGGIGYHIANEFGKAGCKTYASSRRVETMDYSHNPNVKTIALDVTSDESVNGVIKYILDEEGKIDIVVCNAGLFHVAPLIDHTIERTKALFDTNVYGLLRMAKAVLPHMASRKDGLIVSVGSVDGEIPTPFSGVYDSSKAAQHAMTEVLGMEARALGVNVFLVSPGAVTTNIVDNSAKDFKLNPDSIYKPYEKKIVERLHVSRSMPDTWKADRFGQEVVKRALQKNPPWYWSGGGAAWKMKLLKMIPRTWALQIVWNALGAM</sequence>
<dbReference type="SUPFAM" id="SSF51735">
    <property type="entry name" value="NAD(P)-binding Rossmann-fold domains"/>
    <property type="match status" value="1"/>
</dbReference>
<comment type="similarity">
    <text evidence="1 3">Belongs to the short-chain dehydrogenases/reductases (SDR) family.</text>
</comment>